<dbReference type="Pfam" id="PF00386">
    <property type="entry name" value="C1q"/>
    <property type="match status" value="1"/>
</dbReference>
<evidence type="ECO:0000256" key="5">
    <source>
        <dbReference type="PROSITE-ProRule" id="PRU00076"/>
    </source>
</evidence>
<sequence length="655" mass="72217">MKVLASLLPFLASTENEGENDGQEDCVMMIDVVNGEKLCVKNPEMGVMDDFFRSNLLLAPFCWVFWVGPQTNFEFTVALNITTPKYTGANHGQAVDDIYENLPCANDLATVVVTTEHKQSMFPGDVLHYQKKYVGVGSKGAELPEEGAKKTLASGCHNSMPINVVAPSQSYITVMYDGASQDAIFSSGNWSISYELDRNECTEYGFDGCTGNARCVNFIGSYTCECIPPYIGIPEAEACINPQAYQTLALFESLIEEAEARIDALDVGWAEALDFFNKTNIETNALLQQSLDDLTAQEEYLYYYRQNVTAVIAEGDAEVANRTDILNDLEERIEILTENFGTSVDYFIESFQSKFQENQAKTDLANEVNMETYNAYLGIVVAKSNEFQMVYNSKMAQIDSLTAQIQLDSANSRFYARNDLDAIVAGFEEEITLQKSSAVNELADAVNLISPVQADLDLAEAHSLARLGYFEGLRESFFAWRNAPEIPNSQGKVIQFNNIVSNNGGFAASGREFSAPYKGEYFFTLTAQHDQAAPFQVTVYVNGIPSSMHSGSPLQININSFSRPSNDLLQTSGVLSLNAHDKVAVRLHANNIPETGLGTVAFSGYLIDTAYSFQTDLDEPAFGRLYGAGRSFGFNKPLSKKIKTSGFRLDFSFGK</sequence>
<dbReference type="PANTHER" id="PTHR22923:SF116">
    <property type="entry name" value="C1Q DOMAIN-CONTAINING PROTEIN"/>
    <property type="match status" value="1"/>
</dbReference>
<organism evidence="7 8">
    <name type="scientific">Oikopleura dioica</name>
    <name type="common">Tunicate</name>
    <dbReference type="NCBI Taxonomy" id="34765"/>
    <lineage>
        <taxon>Eukaryota</taxon>
        <taxon>Metazoa</taxon>
        <taxon>Chordata</taxon>
        <taxon>Tunicata</taxon>
        <taxon>Appendicularia</taxon>
        <taxon>Copelata</taxon>
        <taxon>Oikopleuridae</taxon>
        <taxon>Oikopleura</taxon>
    </lineage>
</organism>
<dbReference type="InterPro" id="IPR008983">
    <property type="entry name" value="Tumour_necrosis_fac-like_dom"/>
</dbReference>
<proteinExistence type="predicted"/>
<evidence type="ECO:0000256" key="2">
    <source>
        <dbReference type="ARBA" id="ARBA00022525"/>
    </source>
</evidence>
<name>A0ABN7RRT0_OIKDI</name>
<dbReference type="InterPro" id="IPR050822">
    <property type="entry name" value="Cerebellin_Synaptic_Org"/>
</dbReference>
<comment type="caution">
    <text evidence="5">Lacks conserved residue(s) required for the propagation of feature annotation.</text>
</comment>
<evidence type="ECO:0000256" key="3">
    <source>
        <dbReference type="ARBA" id="ARBA00022729"/>
    </source>
</evidence>
<dbReference type="SMART" id="SM00110">
    <property type="entry name" value="C1Q"/>
    <property type="match status" value="1"/>
</dbReference>
<dbReference type="InterPro" id="IPR018097">
    <property type="entry name" value="EGF_Ca-bd_CS"/>
</dbReference>
<dbReference type="SUPFAM" id="SSF49842">
    <property type="entry name" value="TNF-like"/>
    <property type="match status" value="1"/>
</dbReference>
<evidence type="ECO:0000256" key="4">
    <source>
        <dbReference type="ARBA" id="ARBA00023157"/>
    </source>
</evidence>
<keyword evidence="3" id="KW-0732">Signal</keyword>
<keyword evidence="5" id="KW-0245">EGF-like domain</keyword>
<dbReference type="PROSITE" id="PS00010">
    <property type="entry name" value="ASX_HYDROXYL"/>
    <property type="match status" value="1"/>
</dbReference>
<dbReference type="Gene3D" id="2.60.120.40">
    <property type="match status" value="1"/>
</dbReference>
<dbReference type="Proteomes" id="UP001158576">
    <property type="component" value="Chromosome PAR"/>
</dbReference>
<comment type="subcellular location">
    <subcellularLocation>
        <location evidence="1">Secreted</location>
    </subcellularLocation>
</comment>
<evidence type="ECO:0000313" key="7">
    <source>
        <dbReference type="EMBL" id="CAG5079013.1"/>
    </source>
</evidence>
<dbReference type="InterPro" id="IPR000152">
    <property type="entry name" value="EGF-type_Asp/Asn_hydroxyl_site"/>
</dbReference>
<dbReference type="SUPFAM" id="SSF57196">
    <property type="entry name" value="EGF/Laminin"/>
    <property type="match status" value="1"/>
</dbReference>
<reference evidence="7 8" key="1">
    <citation type="submission" date="2021-04" db="EMBL/GenBank/DDBJ databases">
        <authorList>
            <person name="Bliznina A."/>
        </authorList>
    </citation>
    <scope>NUCLEOTIDE SEQUENCE [LARGE SCALE GENOMIC DNA]</scope>
</reference>
<dbReference type="SMART" id="SM00179">
    <property type="entry name" value="EGF_CA"/>
    <property type="match status" value="1"/>
</dbReference>
<dbReference type="InterPro" id="IPR000742">
    <property type="entry name" value="EGF"/>
</dbReference>
<evidence type="ECO:0000259" key="6">
    <source>
        <dbReference type="PROSITE" id="PS50026"/>
    </source>
</evidence>
<dbReference type="PROSITE" id="PS01187">
    <property type="entry name" value="EGF_CA"/>
    <property type="match status" value="1"/>
</dbReference>
<accession>A0ABN7RRT0</accession>
<evidence type="ECO:0000256" key="1">
    <source>
        <dbReference type="ARBA" id="ARBA00004613"/>
    </source>
</evidence>
<dbReference type="EMBL" id="OU015568">
    <property type="protein sequence ID" value="CAG5079013.1"/>
    <property type="molecule type" value="Genomic_DNA"/>
</dbReference>
<dbReference type="PANTHER" id="PTHR22923">
    <property type="entry name" value="CEREBELLIN-RELATED"/>
    <property type="match status" value="1"/>
</dbReference>
<dbReference type="InterPro" id="IPR001073">
    <property type="entry name" value="C1q_dom"/>
</dbReference>
<dbReference type="PROSITE" id="PS50026">
    <property type="entry name" value="EGF_3"/>
    <property type="match status" value="1"/>
</dbReference>
<keyword evidence="4" id="KW-1015">Disulfide bond</keyword>
<gene>
    <name evidence="7" type="ORF">OKIOD_LOCUS704</name>
</gene>
<dbReference type="InterPro" id="IPR001881">
    <property type="entry name" value="EGF-like_Ca-bd_dom"/>
</dbReference>
<keyword evidence="2" id="KW-0964">Secreted</keyword>
<feature type="domain" description="EGF-like" evidence="6">
    <location>
        <begin position="197"/>
        <end position="237"/>
    </location>
</feature>
<keyword evidence="8" id="KW-1185">Reference proteome</keyword>
<dbReference type="Gene3D" id="2.10.25.10">
    <property type="entry name" value="Laminin"/>
    <property type="match status" value="1"/>
</dbReference>
<protein>
    <submittedName>
        <fullName evidence="7">Oidioi.mRNA.OKI2018_I69.PAR.g9146.t1.cds</fullName>
    </submittedName>
</protein>
<evidence type="ECO:0000313" key="8">
    <source>
        <dbReference type="Proteomes" id="UP001158576"/>
    </source>
</evidence>
<dbReference type="CDD" id="cd00054">
    <property type="entry name" value="EGF_CA"/>
    <property type="match status" value="1"/>
</dbReference>